<evidence type="ECO:0000313" key="4">
    <source>
        <dbReference type="EMBL" id="KAK9214278.1"/>
    </source>
</evidence>
<evidence type="ECO:0000256" key="2">
    <source>
        <dbReference type="PROSITE-ProRule" id="PRU00283"/>
    </source>
</evidence>
<dbReference type="GO" id="GO:0008017">
    <property type="term" value="F:microtubule binding"/>
    <property type="evidence" value="ECO:0007669"/>
    <property type="project" value="InterPro"/>
</dbReference>
<name>A0AAP0MIX2_9ROSI</name>
<reference evidence="4 5" key="1">
    <citation type="submission" date="2024-05" db="EMBL/GenBank/DDBJ databases">
        <title>Haplotype-resolved chromosome-level genome assembly of Huyou (Citrus changshanensis).</title>
        <authorList>
            <person name="Miao C."/>
            <person name="Chen W."/>
            <person name="Wu Y."/>
            <person name="Wang L."/>
            <person name="Zhao S."/>
            <person name="Grierson D."/>
            <person name="Xu C."/>
            <person name="Chen K."/>
        </authorList>
    </citation>
    <scope>NUCLEOTIDE SEQUENCE [LARGE SCALE GENOMIC DNA]</scope>
    <source>
        <strain evidence="4">01-14</strain>
        <tissue evidence="4">Leaf</tissue>
    </source>
</reference>
<comment type="similarity">
    <text evidence="2">Belongs to the TRAFAC class myosin-kinesin ATPase superfamily. Kinesin family.</text>
</comment>
<comment type="caution">
    <text evidence="4">The sequence shown here is derived from an EMBL/GenBank/DDBJ whole genome shotgun (WGS) entry which is preliminary data.</text>
</comment>
<dbReference type="GO" id="GO:0003777">
    <property type="term" value="F:microtubule motor activity"/>
    <property type="evidence" value="ECO:0007669"/>
    <property type="project" value="InterPro"/>
</dbReference>
<evidence type="ECO:0000259" key="3">
    <source>
        <dbReference type="PROSITE" id="PS50067"/>
    </source>
</evidence>
<evidence type="ECO:0000313" key="5">
    <source>
        <dbReference type="Proteomes" id="UP001428341"/>
    </source>
</evidence>
<keyword evidence="5" id="KW-1185">Reference proteome</keyword>
<evidence type="ECO:0000256" key="1">
    <source>
        <dbReference type="ARBA" id="ARBA00023175"/>
    </source>
</evidence>
<dbReference type="InterPro" id="IPR001752">
    <property type="entry name" value="Kinesin_motor_dom"/>
</dbReference>
<comment type="caution">
    <text evidence="2">Lacks conserved residue(s) required for the propagation of feature annotation.</text>
</comment>
<dbReference type="AlphaFoldDB" id="A0AAP0MIX2"/>
<proteinExistence type="inferred from homology"/>
<protein>
    <recommendedName>
        <fullName evidence="3">Kinesin motor domain-containing protein</fullName>
    </recommendedName>
</protein>
<feature type="domain" description="Kinesin motor" evidence="3">
    <location>
        <begin position="15"/>
        <end position="72"/>
    </location>
</feature>
<keyword evidence="1" id="KW-0505">Motor protein</keyword>
<dbReference type="Proteomes" id="UP001428341">
    <property type="component" value="Unassembled WGS sequence"/>
</dbReference>
<organism evidence="4 5">
    <name type="scientific">Citrus x changshan-huyou</name>
    <dbReference type="NCBI Taxonomy" id="2935761"/>
    <lineage>
        <taxon>Eukaryota</taxon>
        <taxon>Viridiplantae</taxon>
        <taxon>Streptophyta</taxon>
        <taxon>Embryophyta</taxon>
        <taxon>Tracheophyta</taxon>
        <taxon>Spermatophyta</taxon>
        <taxon>Magnoliopsida</taxon>
        <taxon>eudicotyledons</taxon>
        <taxon>Gunneridae</taxon>
        <taxon>Pentapetalae</taxon>
        <taxon>rosids</taxon>
        <taxon>malvids</taxon>
        <taxon>Sapindales</taxon>
        <taxon>Rutaceae</taxon>
        <taxon>Aurantioideae</taxon>
        <taxon>Citrus</taxon>
    </lineage>
</organism>
<dbReference type="GO" id="GO:0007018">
    <property type="term" value="P:microtubule-based movement"/>
    <property type="evidence" value="ECO:0007669"/>
    <property type="project" value="InterPro"/>
</dbReference>
<dbReference type="EMBL" id="JBCGBO010000003">
    <property type="protein sequence ID" value="KAK9214278.1"/>
    <property type="molecule type" value="Genomic_DNA"/>
</dbReference>
<dbReference type="GO" id="GO:0005524">
    <property type="term" value="F:ATP binding"/>
    <property type="evidence" value="ECO:0007669"/>
    <property type="project" value="InterPro"/>
</dbReference>
<sequence>MSQAADFLVLVVPGRVRVVVRLQPRNAEETVTDADFADCVALQTELKRLKLRKNNWNSDTYEFDEDFTESAS</sequence>
<accession>A0AAP0MIX2</accession>
<gene>
    <name evidence="4" type="ORF">WN944_006266</name>
</gene>
<dbReference type="PROSITE" id="PS50067">
    <property type="entry name" value="KINESIN_MOTOR_2"/>
    <property type="match status" value="1"/>
</dbReference>